<accession>A0A0D2N743</accession>
<name>A0A0D2N743_HYPSF</name>
<dbReference type="OrthoDB" id="3144838at2759"/>
<evidence type="ECO:0000313" key="2">
    <source>
        <dbReference type="Proteomes" id="UP000054270"/>
    </source>
</evidence>
<dbReference type="OMA" id="YDIMIGA"/>
<organism evidence="1 2">
    <name type="scientific">Hypholoma sublateritium (strain FD-334 SS-4)</name>
    <dbReference type="NCBI Taxonomy" id="945553"/>
    <lineage>
        <taxon>Eukaryota</taxon>
        <taxon>Fungi</taxon>
        <taxon>Dikarya</taxon>
        <taxon>Basidiomycota</taxon>
        <taxon>Agaricomycotina</taxon>
        <taxon>Agaricomycetes</taxon>
        <taxon>Agaricomycetidae</taxon>
        <taxon>Agaricales</taxon>
        <taxon>Agaricineae</taxon>
        <taxon>Strophariaceae</taxon>
        <taxon>Hypholoma</taxon>
    </lineage>
</organism>
<dbReference type="AlphaFoldDB" id="A0A0D2N743"/>
<dbReference type="Proteomes" id="UP000054270">
    <property type="component" value="Unassembled WGS sequence"/>
</dbReference>
<gene>
    <name evidence="1" type="ORF">HYPSUDRAFT_149754</name>
</gene>
<proteinExistence type="predicted"/>
<keyword evidence="2" id="KW-1185">Reference proteome</keyword>
<evidence type="ECO:0000313" key="1">
    <source>
        <dbReference type="EMBL" id="KJA14949.1"/>
    </source>
</evidence>
<sequence>MSERGHKCKRSLQDSPIGLSKMRVALNRVDALQAELDGIQVTEERLHSVSKHVLALEGIVKGAKKPRATFSTVRSEDLEEAGVVRKRLEFEPVNVTELTKTLPSNAEAEILDLHSRIKKIYAHVNMDVPENRNVVIIPEMRIPQVDEVQIAHPSSGYELWLNGNIDYSYHLPPLYKLLIAFSDRLLGPGGSRVRGNDALNISKGRMLLVEAKRPSSEDSFISCIPEAVSQAIALLKSAKYVSTGYILLHPNIFFQSS</sequence>
<protein>
    <submittedName>
        <fullName evidence="1">Uncharacterized protein</fullName>
    </submittedName>
</protein>
<reference evidence="2" key="1">
    <citation type="submission" date="2014-04" db="EMBL/GenBank/DDBJ databases">
        <title>Evolutionary Origins and Diversification of the Mycorrhizal Mutualists.</title>
        <authorList>
            <consortium name="DOE Joint Genome Institute"/>
            <consortium name="Mycorrhizal Genomics Consortium"/>
            <person name="Kohler A."/>
            <person name="Kuo A."/>
            <person name="Nagy L.G."/>
            <person name="Floudas D."/>
            <person name="Copeland A."/>
            <person name="Barry K.W."/>
            <person name="Cichocki N."/>
            <person name="Veneault-Fourrey C."/>
            <person name="LaButti K."/>
            <person name="Lindquist E.A."/>
            <person name="Lipzen A."/>
            <person name="Lundell T."/>
            <person name="Morin E."/>
            <person name="Murat C."/>
            <person name="Riley R."/>
            <person name="Ohm R."/>
            <person name="Sun H."/>
            <person name="Tunlid A."/>
            <person name="Henrissat B."/>
            <person name="Grigoriev I.V."/>
            <person name="Hibbett D.S."/>
            <person name="Martin F."/>
        </authorList>
    </citation>
    <scope>NUCLEOTIDE SEQUENCE [LARGE SCALE GENOMIC DNA]</scope>
    <source>
        <strain evidence="2">FD-334 SS-4</strain>
    </source>
</reference>
<dbReference type="EMBL" id="KN817660">
    <property type="protein sequence ID" value="KJA14949.1"/>
    <property type="molecule type" value="Genomic_DNA"/>
</dbReference>